<feature type="region of interest" description="Disordered" evidence="1">
    <location>
        <begin position="1"/>
        <end position="82"/>
    </location>
</feature>
<evidence type="ECO:0000313" key="2">
    <source>
        <dbReference type="EMBL" id="PCH35931.1"/>
    </source>
</evidence>
<sequence length="157" mass="16546">MARMRGVKKREEKAEEKGEGVSGAGLDVRVSAGEGEVAASAGPSQRQRWSARGWKRPGESGDGGVQMGEEVGKGGQGDMKQEEVKAEEVELESASQVKEELSIVPLDAPAKHESSEAKSEEATETVKMEEAVEPSVKLEEPSPAPAMEALPVGGSLF</sequence>
<organism evidence="2 3">
    <name type="scientific">Wolfiporia cocos (strain MD-104)</name>
    <name type="common">Brown rot fungus</name>
    <dbReference type="NCBI Taxonomy" id="742152"/>
    <lineage>
        <taxon>Eukaryota</taxon>
        <taxon>Fungi</taxon>
        <taxon>Dikarya</taxon>
        <taxon>Basidiomycota</taxon>
        <taxon>Agaricomycotina</taxon>
        <taxon>Agaricomycetes</taxon>
        <taxon>Polyporales</taxon>
        <taxon>Phaeolaceae</taxon>
        <taxon>Wolfiporia</taxon>
    </lineage>
</organism>
<accession>A0A2H3J1S3</accession>
<reference evidence="2 3" key="1">
    <citation type="journal article" date="2012" name="Science">
        <title>The Paleozoic origin of enzymatic lignin decomposition reconstructed from 31 fungal genomes.</title>
        <authorList>
            <person name="Floudas D."/>
            <person name="Binder M."/>
            <person name="Riley R."/>
            <person name="Barry K."/>
            <person name="Blanchette R.A."/>
            <person name="Henrissat B."/>
            <person name="Martinez A.T."/>
            <person name="Otillar R."/>
            <person name="Spatafora J.W."/>
            <person name="Yadav J.S."/>
            <person name="Aerts A."/>
            <person name="Benoit I."/>
            <person name="Boyd A."/>
            <person name="Carlson A."/>
            <person name="Copeland A."/>
            <person name="Coutinho P.M."/>
            <person name="de Vries R.P."/>
            <person name="Ferreira P."/>
            <person name="Findley K."/>
            <person name="Foster B."/>
            <person name="Gaskell J."/>
            <person name="Glotzer D."/>
            <person name="Gorecki P."/>
            <person name="Heitman J."/>
            <person name="Hesse C."/>
            <person name="Hori C."/>
            <person name="Igarashi K."/>
            <person name="Jurgens J.A."/>
            <person name="Kallen N."/>
            <person name="Kersten P."/>
            <person name="Kohler A."/>
            <person name="Kuees U."/>
            <person name="Kumar T.K.A."/>
            <person name="Kuo A."/>
            <person name="LaButti K."/>
            <person name="Larrondo L.F."/>
            <person name="Lindquist E."/>
            <person name="Ling A."/>
            <person name="Lombard V."/>
            <person name="Lucas S."/>
            <person name="Lundell T."/>
            <person name="Martin R."/>
            <person name="McLaughlin D.J."/>
            <person name="Morgenstern I."/>
            <person name="Morin E."/>
            <person name="Murat C."/>
            <person name="Nagy L.G."/>
            <person name="Nolan M."/>
            <person name="Ohm R.A."/>
            <person name="Patyshakuliyeva A."/>
            <person name="Rokas A."/>
            <person name="Ruiz-Duenas F.J."/>
            <person name="Sabat G."/>
            <person name="Salamov A."/>
            <person name="Samejima M."/>
            <person name="Schmutz J."/>
            <person name="Slot J.C."/>
            <person name="St John F."/>
            <person name="Stenlid J."/>
            <person name="Sun H."/>
            <person name="Sun S."/>
            <person name="Syed K."/>
            <person name="Tsang A."/>
            <person name="Wiebenga A."/>
            <person name="Young D."/>
            <person name="Pisabarro A."/>
            <person name="Eastwood D.C."/>
            <person name="Martin F."/>
            <person name="Cullen D."/>
            <person name="Grigoriev I.V."/>
            <person name="Hibbett D.S."/>
        </authorList>
    </citation>
    <scope>NUCLEOTIDE SEQUENCE [LARGE SCALE GENOMIC DNA]</scope>
    <source>
        <strain evidence="2 3">MD-104</strain>
    </source>
</reference>
<keyword evidence="3" id="KW-1185">Reference proteome</keyword>
<evidence type="ECO:0000313" key="3">
    <source>
        <dbReference type="Proteomes" id="UP000218811"/>
    </source>
</evidence>
<evidence type="ECO:0000256" key="1">
    <source>
        <dbReference type="SAM" id="MobiDB-lite"/>
    </source>
</evidence>
<proteinExistence type="predicted"/>
<name>A0A2H3J1S3_WOLCO</name>
<dbReference type="Proteomes" id="UP000218811">
    <property type="component" value="Unassembled WGS sequence"/>
</dbReference>
<feature type="compositionally biased region" description="Basic and acidic residues" evidence="1">
    <location>
        <begin position="9"/>
        <end position="19"/>
    </location>
</feature>
<dbReference type="EMBL" id="KB467865">
    <property type="protein sequence ID" value="PCH35931.1"/>
    <property type="molecule type" value="Genomic_DNA"/>
</dbReference>
<protein>
    <submittedName>
        <fullName evidence="2">Uncharacterized protein</fullName>
    </submittedName>
</protein>
<dbReference type="AlphaFoldDB" id="A0A2H3J1S3"/>
<gene>
    <name evidence="2" type="ORF">WOLCODRAFT_20227</name>
</gene>
<feature type="region of interest" description="Disordered" evidence="1">
    <location>
        <begin position="105"/>
        <end position="157"/>
    </location>
</feature>
<feature type="compositionally biased region" description="Basic and acidic residues" evidence="1">
    <location>
        <begin position="109"/>
        <end position="140"/>
    </location>
</feature>
<feature type="compositionally biased region" description="Low complexity" evidence="1">
    <location>
        <begin position="30"/>
        <end position="42"/>
    </location>
</feature>